<protein>
    <submittedName>
        <fullName evidence="1">Hypp3286 protein</fullName>
    </submittedName>
</protein>
<dbReference type="OrthoDB" id="10025474at2759"/>
<dbReference type="AlphaFoldDB" id="A0A8J9ZYM6"/>
<keyword evidence="2" id="KW-1185">Reference proteome</keyword>
<gene>
    <name evidence="1" type="primary">Hypp3286</name>
    <name evidence="1" type="ORF">BLAG_LOCUS19766</name>
</gene>
<organism evidence="1 2">
    <name type="scientific">Branchiostoma lanceolatum</name>
    <name type="common">Common lancelet</name>
    <name type="synonym">Amphioxus lanceolatum</name>
    <dbReference type="NCBI Taxonomy" id="7740"/>
    <lineage>
        <taxon>Eukaryota</taxon>
        <taxon>Metazoa</taxon>
        <taxon>Chordata</taxon>
        <taxon>Cephalochordata</taxon>
        <taxon>Leptocardii</taxon>
        <taxon>Amphioxiformes</taxon>
        <taxon>Branchiostomatidae</taxon>
        <taxon>Branchiostoma</taxon>
    </lineage>
</organism>
<evidence type="ECO:0000313" key="2">
    <source>
        <dbReference type="Proteomes" id="UP000838412"/>
    </source>
</evidence>
<reference evidence="1" key="1">
    <citation type="submission" date="2022-01" db="EMBL/GenBank/DDBJ databases">
        <authorList>
            <person name="Braso-Vives M."/>
        </authorList>
    </citation>
    <scope>NUCLEOTIDE SEQUENCE</scope>
</reference>
<dbReference type="Proteomes" id="UP000838412">
    <property type="component" value="Chromosome 5"/>
</dbReference>
<sequence length="658" mass="73943">MSFGRSVAFEYEPKVTLGTQHLNMATNSTVFQLLAVCLSLLILHGQVNGDIQSTITALNRRIADLQVLHSEDFVPGLSWGKQLGLYASEVRLNFHGPSETSLLRDIGLYDNNAFATLWIVTCLLESHTYGTAPAPDPARLQLAVDAINTFHSKNLPGDAAMDFWPQLYNQTTGVWVQSPENLLQVIQLTENDFPWNTIKKVLLDLGVEKLWKDVATVQEIMKDVSNAYRIPPDFDDSFLNLGLGAQLLQLKDSFPLAYQSWASNNTDLQSLQTHLKSYAYRPLSKDNNANTIDPRTYYYMRPFIEKAVKEGDEVALVTTWIQNLADTREMAMAGKGVVMPFYLNNVDVTVAANTLAGITEALLAGLVKPTWFDRDLQKIYLNTTAMISWAVTSEAIFTRPDLVMTYYPSLYNFLWYSSRTLFLLQSNQDKIQDYPDCVKDVQQLLTMTFRDHVTPRLMNSAQTEVGIGMFFDDFLGDGDKDILGKPKIHGEDRIFSTAQAVNTLLATWTTFNTTSKKLVWINETRADVKTLVSEAVSWLEKYTLSGRFKTYNAFFSGSTKGLSSLPFLYPANFLQYVNGTALSPTANLTRDTQFIAGVTGVIDPDEYRKMVDQPHFGYATPTKFDGFNGPETVFPFWSSEPYTYATVMLALAQYDNIA</sequence>
<dbReference type="EMBL" id="OV696690">
    <property type="protein sequence ID" value="CAH1266000.1"/>
    <property type="molecule type" value="Genomic_DNA"/>
</dbReference>
<proteinExistence type="predicted"/>
<name>A0A8J9ZYM6_BRALA</name>
<accession>A0A8J9ZYM6</accession>
<evidence type="ECO:0000313" key="1">
    <source>
        <dbReference type="EMBL" id="CAH1266000.1"/>
    </source>
</evidence>